<feature type="non-terminal residue" evidence="1">
    <location>
        <position position="988"/>
    </location>
</feature>
<evidence type="ECO:0000313" key="1">
    <source>
        <dbReference type="EMBL" id="CAG8590145.1"/>
    </source>
</evidence>
<name>A0ACA9MFZ5_9GLOM</name>
<accession>A0ACA9MFZ5</accession>
<sequence>MQNPPRFNLAVPSSHLVYSEILSVTSAMRKNSRWATPTAYFPTSTSASLASTFGLRVAMNPDVAPSQSRTHSSGTDVDLMMGFEELKRDIRASVETLDPADDELGDSGDESAEKSELRMTVSPVREKPTESIEEALETAVPEKKEEEKSPIDTSPAPPYGLPSAVELLKVLLSLLDPNSQQQLSRSHTDSLLIPSLSTLNVAFSIAGPTIAKFPSLRQLVVDTGCKYLFQLARSDNPTVLSLALRTIATIFETMRPHLKLQQELLLSFLVDKLTPPPGSISAIPGGRLGITQTKKGASSAASTSDLAEREKEDADGDDSHPASRAGRTGITPARGETRELMLEILGHLSRYPEFMVDIWVNYDCDIDCEDLFERLISFLAKSVQHADPQQRASQVLCLDLLLAFVGNMAGRIDQDYPPIPGILETKSKKLMLLTGAARFNKHPKGGIAFLEEHKLIRTDYPPTATDEEKARARAYSIAHFLKSTPRLDKKLLGEFLAKPDNIDILKAFIGQFDFKDAMREMLESFRLPGESQQIERITDTFAAKSTSDNSVLTMHGRSSYFAPGKLVSYPPSPSLVTECGADDDYVVEKVITGFRDCATLASRFDLPEVFDFIVMSLAYLTGLAEEVTFPRQSNFPIVEVEGQTITVNSALQLTEGQVIDMLQTLFLYSLLPSRMLQMEDFLGGVSLIPLAARKPTQPTPRMDGGLLSALSSYLLTPYGGSNDTLIEATPEEIEKTMQLELEPLLAALHTIQDAANKRTVQRLKAKQNEELPQPTGVPPKERIVQPLSYDAASVFLLETMISIASHTAKHLQEVWPIVFDFISAILKDAQWYSILLVERAVVGLLKMCRLAAEELILSLDILGGLPVEISNAVAEQLAAGLFSSPTEWRLTFALMRSTINHPIAGKQTLEIVSSLINDENISVDAIEGIVMILDDVATTAGSIVEKRRAPNQVQLESSVERGCAAVELLFELRKVVPRLSSTPTGQAQ</sequence>
<evidence type="ECO:0000313" key="2">
    <source>
        <dbReference type="Proteomes" id="UP000789525"/>
    </source>
</evidence>
<keyword evidence="2" id="KW-1185">Reference proteome</keyword>
<dbReference type="Proteomes" id="UP000789525">
    <property type="component" value="Unassembled WGS sequence"/>
</dbReference>
<protein>
    <submittedName>
        <fullName evidence="1">1036_t:CDS:1</fullName>
    </submittedName>
</protein>
<gene>
    <name evidence="1" type="ORF">ACOLOM_LOCUS6287</name>
</gene>
<dbReference type="EMBL" id="CAJVPT010012788">
    <property type="protein sequence ID" value="CAG8590145.1"/>
    <property type="molecule type" value="Genomic_DNA"/>
</dbReference>
<proteinExistence type="predicted"/>
<reference evidence="1" key="1">
    <citation type="submission" date="2021-06" db="EMBL/GenBank/DDBJ databases">
        <authorList>
            <person name="Kallberg Y."/>
            <person name="Tangrot J."/>
            <person name="Rosling A."/>
        </authorList>
    </citation>
    <scope>NUCLEOTIDE SEQUENCE</scope>
    <source>
        <strain evidence="1">CL356</strain>
    </source>
</reference>
<comment type="caution">
    <text evidence="1">The sequence shown here is derived from an EMBL/GenBank/DDBJ whole genome shotgun (WGS) entry which is preliminary data.</text>
</comment>
<organism evidence="1 2">
    <name type="scientific">Acaulospora colombiana</name>
    <dbReference type="NCBI Taxonomy" id="27376"/>
    <lineage>
        <taxon>Eukaryota</taxon>
        <taxon>Fungi</taxon>
        <taxon>Fungi incertae sedis</taxon>
        <taxon>Mucoromycota</taxon>
        <taxon>Glomeromycotina</taxon>
        <taxon>Glomeromycetes</taxon>
        <taxon>Diversisporales</taxon>
        <taxon>Acaulosporaceae</taxon>
        <taxon>Acaulospora</taxon>
    </lineage>
</organism>